<gene>
    <name evidence="2" type="ORF">DR871_012300</name>
</gene>
<dbReference type="AlphaFoldDB" id="A0A482TIN2"/>
<dbReference type="OrthoDB" id="1334517at2"/>
<sequence>MIKIIITISAFLISTLLLAQVSEKREVITFSKLQASQGIEVFYTISNTISVNVETDDLELIKYIKTEVENNVLKLYIDSKGYKTKNTKSKVLSKNKTLSINGINFNSLKILVSGPNLESIKASSAADIKIENLNTSTYLDITVSSTGSISGAFDCLNAVVDASSSGEFLATINATTIQIESSSASDVVLSGKAKKTIINASSAADCNLKELVVEDAKIKASSSSDVVVTVMKSINSKASSSADISFYGNPTQIEKEESSSGSISKK</sequence>
<dbReference type="Proteomes" id="UP000253235">
    <property type="component" value="Unassembled WGS sequence"/>
</dbReference>
<dbReference type="Gene3D" id="2.160.20.120">
    <property type="match status" value="1"/>
</dbReference>
<organism evidence="2 3">
    <name type="scientific">Flavobacterium petrolei</name>
    <dbReference type="NCBI Taxonomy" id="2259594"/>
    <lineage>
        <taxon>Bacteria</taxon>
        <taxon>Pseudomonadati</taxon>
        <taxon>Bacteroidota</taxon>
        <taxon>Flavobacteriia</taxon>
        <taxon>Flavobacteriales</taxon>
        <taxon>Flavobacteriaceae</taxon>
        <taxon>Flavobacterium</taxon>
    </lineage>
</organism>
<accession>A0A482TIN2</accession>
<evidence type="ECO:0000313" key="3">
    <source>
        <dbReference type="Proteomes" id="UP000253235"/>
    </source>
</evidence>
<feature type="domain" description="Putative auto-transporter adhesin head GIN" evidence="1">
    <location>
        <begin position="30"/>
        <end position="250"/>
    </location>
</feature>
<dbReference type="InterPro" id="IPR021255">
    <property type="entry name" value="DUF2807"/>
</dbReference>
<comment type="caution">
    <text evidence="2">The sequence shown here is derived from an EMBL/GenBank/DDBJ whole genome shotgun (WGS) entry which is preliminary data.</text>
</comment>
<name>A0A482TIN2_9FLAO</name>
<dbReference type="EMBL" id="QNVY02000004">
    <property type="protein sequence ID" value="RYJ51213.1"/>
    <property type="molecule type" value="Genomic_DNA"/>
</dbReference>
<keyword evidence="3" id="KW-1185">Reference proteome</keyword>
<reference evidence="2 3" key="1">
    <citation type="submission" date="2019-01" db="EMBL/GenBank/DDBJ databases">
        <title>Flavobacterium sp. nov. isolated from arctic soil.</title>
        <authorList>
            <person name="Kim D.-U."/>
        </authorList>
    </citation>
    <scope>NUCLEOTIDE SEQUENCE [LARGE SCALE GENOMIC DNA]</scope>
    <source>
        <strain evidence="2 3">Kopri-42</strain>
    </source>
</reference>
<protein>
    <recommendedName>
        <fullName evidence="1">Putative auto-transporter adhesin head GIN domain-containing protein</fullName>
    </recommendedName>
</protein>
<dbReference type="Pfam" id="PF10988">
    <property type="entry name" value="DUF2807"/>
    <property type="match status" value="1"/>
</dbReference>
<evidence type="ECO:0000259" key="1">
    <source>
        <dbReference type="Pfam" id="PF10988"/>
    </source>
</evidence>
<dbReference type="RefSeq" id="WP_113666619.1">
    <property type="nucleotide sequence ID" value="NZ_QNVY02000004.1"/>
</dbReference>
<evidence type="ECO:0000313" key="2">
    <source>
        <dbReference type="EMBL" id="RYJ51213.1"/>
    </source>
</evidence>
<proteinExistence type="predicted"/>